<dbReference type="Proteomes" id="UP000834106">
    <property type="component" value="Chromosome 5"/>
</dbReference>
<keyword evidence="3" id="KW-0131">Cell cycle</keyword>
<evidence type="ECO:0000259" key="4">
    <source>
        <dbReference type="SMART" id="SM01332"/>
    </source>
</evidence>
<dbReference type="Pfam" id="PF02984">
    <property type="entry name" value="Cyclin_C"/>
    <property type="match status" value="1"/>
</dbReference>
<protein>
    <recommendedName>
        <fullName evidence="4">Cyclin C-terminal domain-containing protein</fullName>
    </recommendedName>
</protein>
<dbReference type="InterPro" id="IPR039361">
    <property type="entry name" value="Cyclin"/>
</dbReference>
<dbReference type="PANTHER" id="PTHR10177">
    <property type="entry name" value="CYCLINS"/>
    <property type="match status" value="1"/>
</dbReference>
<sequence>MESLLCNEVWFMSPAPVTVLDKLRANDQYHNVRRNYTASCFYSTQEDFEKAIRIFLDKEASYLPKPGYVSHIKSDNSIDQARFKSVCWLLKSQKRLDLSFGTVFGAVSYLDRFISIIQCQGWKYWMFELLSIACLSVASKFNESITASLHEFQVEGLEHSFSSSQIQLMELTLLKALGWRMDSPTPYSYTELLIRVINNLNKTLVDNLTARVTQLLLNILLDSKFLEFRPCVIAMSAIRCILEDDLVPSTYDTSVDHFDTFISQDQREEVIKCQSWMEKELMTDNSNKLESQNANYSAPTSPVTVLKVEWDKFYECQLDLFLFKKSRININFRSSNKRKREEECALRNLC</sequence>
<evidence type="ECO:0000313" key="6">
    <source>
        <dbReference type="Proteomes" id="UP000834106"/>
    </source>
</evidence>
<dbReference type="AlphaFoldDB" id="A0AAD1Z386"/>
<evidence type="ECO:0000313" key="5">
    <source>
        <dbReference type="EMBL" id="CAI9760776.1"/>
    </source>
</evidence>
<dbReference type="SUPFAM" id="SSF47954">
    <property type="entry name" value="Cyclin-like"/>
    <property type="match status" value="2"/>
</dbReference>
<dbReference type="SMART" id="SM01332">
    <property type="entry name" value="Cyclin_C"/>
    <property type="match status" value="1"/>
</dbReference>
<dbReference type="InterPro" id="IPR004367">
    <property type="entry name" value="Cyclin_C-dom"/>
</dbReference>
<dbReference type="InterPro" id="IPR048258">
    <property type="entry name" value="Cyclins_cyclin-box"/>
</dbReference>
<name>A0AAD1Z386_9LAMI</name>
<gene>
    <name evidence="5" type="ORF">FPE_LOCUS8206</name>
</gene>
<accession>A0AAD1Z386</accession>
<dbReference type="EMBL" id="OU503040">
    <property type="protein sequence ID" value="CAI9760776.1"/>
    <property type="molecule type" value="Genomic_DNA"/>
</dbReference>
<keyword evidence="1" id="KW-0132">Cell division</keyword>
<dbReference type="CDD" id="cd20544">
    <property type="entry name" value="CYCLIN_AtCycD-like_rpt2"/>
    <property type="match status" value="1"/>
</dbReference>
<dbReference type="InterPro" id="IPR006671">
    <property type="entry name" value="Cyclin_N"/>
</dbReference>
<evidence type="ECO:0000256" key="3">
    <source>
        <dbReference type="ARBA" id="ARBA00023306"/>
    </source>
</evidence>
<keyword evidence="6" id="KW-1185">Reference proteome</keyword>
<dbReference type="Pfam" id="PF00134">
    <property type="entry name" value="Cyclin_N"/>
    <property type="match status" value="1"/>
</dbReference>
<reference evidence="5" key="1">
    <citation type="submission" date="2023-05" db="EMBL/GenBank/DDBJ databases">
        <authorList>
            <person name="Huff M."/>
        </authorList>
    </citation>
    <scope>NUCLEOTIDE SEQUENCE</scope>
</reference>
<keyword evidence="2" id="KW-0195">Cyclin</keyword>
<proteinExistence type="predicted"/>
<evidence type="ECO:0000256" key="2">
    <source>
        <dbReference type="ARBA" id="ARBA00023127"/>
    </source>
</evidence>
<dbReference type="Gene3D" id="1.10.472.10">
    <property type="entry name" value="Cyclin-like"/>
    <property type="match status" value="2"/>
</dbReference>
<feature type="domain" description="Cyclin C-terminal" evidence="4">
    <location>
        <begin position="184"/>
        <end position="309"/>
    </location>
</feature>
<dbReference type="PROSITE" id="PS00292">
    <property type="entry name" value="CYCLINS"/>
    <property type="match status" value="1"/>
</dbReference>
<dbReference type="GO" id="GO:0051301">
    <property type="term" value="P:cell division"/>
    <property type="evidence" value="ECO:0007669"/>
    <property type="project" value="UniProtKB-KW"/>
</dbReference>
<dbReference type="InterPro" id="IPR036915">
    <property type="entry name" value="Cyclin-like_sf"/>
</dbReference>
<organism evidence="5 6">
    <name type="scientific">Fraxinus pennsylvanica</name>
    <dbReference type="NCBI Taxonomy" id="56036"/>
    <lineage>
        <taxon>Eukaryota</taxon>
        <taxon>Viridiplantae</taxon>
        <taxon>Streptophyta</taxon>
        <taxon>Embryophyta</taxon>
        <taxon>Tracheophyta</taxon>
        <taxon>Spermatophyta</taxon>
        <taxon>Magnoliopsida</taxon>
        <taxon>eudicotyledons</taxon>
        <taxon>Gunneridae</taxon>
        <taxon>Pentapetalae</taxon>
        <taxon>asterids</taxon>
        <taxon>lamiids</taxon>
        <taxon>Lamiales</taxon>
        <taxon>Oleaceae</taxon>
        <taxon>Oleeae</taxon>
        <taxon>Fraxinus</taxon>
    </lineage>
</organism>
<evidence type="ECO:0000256" key="1">
    <source>
        <dbReference type="ARBA" id="ARBA00022618"/>
    </source>
</evidence>